<feature type="transmembrane region" description="Helical" evidence="1">
    <location>
        <begin position="139"/>
        <end position="164"/>
    </location>
</feature>
<feature type="transmembrane region" description="Helical" evidence="1">
    <location>
        <begin position="213"/>
        <end position="234"/>
    </location>
</feature>
<evidence type="ECO:0000313" key="2">
    <source>
        <dbReference type="Proteomes" id="UP000887578"/>
    </source>
</evidence>
<organism evidence="2 3">
    <name type="scientific">Panagrolaimus davidi</name>
    <dbReference type="NCBI Taxonomy" id="227884"/>
    <lineage>
        <taxon>Eukaryota</taxon>
        <taxon>Metazoa</taxon>
        <taxon>Ecdysozoa</taxon>
        <taxon>Nematoda</taxon>
        <taxon>Chromadorea</taxon>
        <taxon>Rhabditida</taxon>
        <taxon>Tylenchina</taxon>
        <taxon>Panagrolaimomorpha</taxon>
        <taxon>Panagrolaimoidea</taxon>
        <taxon>Panagrolaimidae</taxon>
        <taxon>Panagrolaimus</taxon>
    </lineage>
</organism>
<feature type="transmembrane region" description="Helical" evidence="1">
    <location>
        <begin position="39"/>
        <end position="62"/>
    </location>
</feature>
<dbReference type="WBParaSite" id="PDA_v2.g11568.t1">
    <property type="protein sequence ID" value="PDA_v2.g11568.t1"/>
    <property type="gene ID" value="PDA_v2.g11568"/>
</dbReference>
<feature type="transmembrane region" description="Helical" evidence="1">
    <location>
        <begin position="6"/>
        <end position="27"/>
    </location>
</feature>
<dbReference type="Proteomes" id="UP000887578">
    <property type="component" value="Unplaced"/>
</dbReference>
<protein>
    <submittedName>
        <fullName evidence="3">7TM GPCR serpentine receptor class x (Srx) domain-containing protein</fullName>
    </submittedName>
</protein>
<evidence type="ECO:0000313" key="3">
    <source>
        <dbReference type="WBParaSite" id="PDA_v2.g11568.t1"/>
    </source>
</evidence>
<accession>A0A914P1A4</accession>
<dbReference type="AlphaFoldDB" id="A0A914P1A4"/>
<keyword evidence="2" id="KW-1185">Reference proteome</keyword>
<reference evidence="3" key="1">
    <citation type="submission" date="2022-11" db="UniProtKB">
        <authorList>
            <consortium name="WormBaseParasite"/>
        </authorList>
    </citation>
    <scope>IDENTIFICATION</scope>
</reference>
<evidence type="ECO:0000256" key="1">
    <source>
        <dbReference type="SAM" id="Phobius"/>
    </source>
</evidence>
<proteinExistence type="predicted"/>
<sequence>MIVYAFVVLTVLGIISTILNSFLLVVFIKGFANLKKLPYIIFCWQILICNLTGLFVKFAYVIPNSAWDNDKVSHFYLQLLPLKSYALSHVGPNLFLFVGGSVLFDCFDTSISPNLIENGVFDDVKFFSVCDTSTLPRQMFVILIAIINDYLPVFTLILYAMIVIKIRYNQYRNFPHQTLPNGRRKQQQDLIIFLQAFVTYGCFFFKFRVLNSIGYTDASHGVLLKCLIYVSIYVRDTTQAVFMLSFNQNIKNIAKSIIYQREFTSNNIIIPTSRIMSKIDCDVSKH</sequence>
<feature type="transmembrane region" description="Helical" evidence="1">
    <location>
        <begin position="190"/>
        <end position="207"/>
    </location>
</feature>
<keyword evidence="1" id="KW-1133">Transmembrane helix</keyword>
<keyword evidence="1" id="KW-0812">Transmembrane</keyword>
<name>A0A914P1A4_9BILA</name>
<keyword evidence="1" id="KW-0472">Membrane</keyword>